<comment type="caution">
    <text evidence="2">The sequence shown here is derived from an EMBL/GenBank/DDBJ whole genome shotgun (WGS) entry which is preliminary data.</text>
</comment>
<accession>A0A4U0P834</accession>
<evidence type="ECO:0000313" key="2">
    <source>
        <dbReference type="EMBL" id="TJZ63653.1"/>
    </source>
</evidence>
<name>A0A4U0P834_9NEIS</name>
<dbReference type="Gene3D" id="2.40.128.130">
    <property type="entry name" value="Autotransporter beta-domain"/>
    <property type="match status" value="1"/>
</dbReference>
<dbReference type="NCBIfam" id="TIGR01414">
    <property type="entry name" value="autotrans_barl"/>
    <property type="match status" value="1"/>
</dbReference>
<keyword evidence="3" id="KW-1185">Reference proteome</keyword>
<dbReference type="InterPro" id="IPR005546">
    <property type="entry name" value="Autotransporte_beta"/>
</dbReference>
<dbReference type="AlphaFoldDB" id="A0A4U0P834"/>
<dbReference type="GO" id="GO:0019867">
    <property type="term" value="C:outer membrane"/>
    <property type="evidence" value="ECO:0007669"/>
    <property type="project" value="InterPro"/>
</dbReference>
<dbReference type="SMART" id="SM00869">
    <property type="entry name" value="Autotransporter"/>
    <property type="match status" value="1"/>
</dbReference>
<dbReference type="OrthoDB" id="5720638at2"/>
<proteinExistence type="predicted"/>
<gene>
    <name evidence="2" type="ORF">FAZ21_19655</name>
</gene>
<dbReference type="SUPFAM" id="SSF103515">
    <property type="entry name" value="Autotransporter"/>
    <property type="match status" value="1"/>
</dbReference>
<dbReference type="InterPro" id="IPR006315">
    <property type="entry name" value="OM_autotransptr_brl_dom"/>
</dbReference>
<protein>
    <submittedName>
        <fullName evidence="2">Autotransporter outer membrane beta-barrel domain-containing protein</fullName>
    </submittedName>
</protein>
<feature type="domain" description="Autotransporter" evidence="1">
    <location>
        <begin position="287"/>
        <end position="558"/>
    </location>
</feature>
<dbReference type="InterPro" id="IPR036709">
    <property type="entry name" value="Autotransporte_beta_dom_sf"/>
</dbReference>
<sequence length="558" mass="59653">MVFFRPSPAGSVHFGRRAASRTAPNAVVKQVTTRPKHRSVFAGPIGRTSAATLARRGSLSGLHAAPTQGESGSGGIHCRPRRHNLRVAATAGGGGIVSVRFHRLCCIIASLWLALPAPAAHATDEALRLAADTPLTLDLPLRQGDTRYLGGSVVAVVPPQAGIATLTRSSVEDALRLSFTPARGHVGEVVIRYALQAEDGDITPASLTVDVAPRATPGSGSDAEALVNSQTGFARRAASAQLANVNPRLTQLHHDQAPRARSTLGLYLDGKALPLQSQRAVEGLSDTLPRGLSLWSAGSVYVGTDSGVDFNTGGLSLGADYLLTPSFSAGLSVGYGRGDNAVGADSEQQSDNTAVTLYGSYRPWSSFYLDGAVGYGWLRNDPTRLRREDDAQAAARRYGSQTYGSLAFGYDYRMDQLRINPYGRFDMTRSQLAAYAEDSSQAGALAVGEQAVQTRSGTVGMYLDRPILLETGRLTPSLRMEYQYWLRDTDDLELRYADQQDSAVRRVEGASAGSAQKVYGLGLDWALPDDLSLGLRVDRIDGETETSQRGTLNARKRF</sequence>
<evidence type="ECO:0000259" key="1">
    <source>
        <dbReference type="PROSITE" id="PS51208"/>
    </source>
</evidence>
<evidence type="ECO:0000313" key="3">
    <source>
        <dbReference type="Proteomes" id="UP000310016"/>
    </source>
</evidence>
<organism evidence="2 3">
    <name type="scientific">Chitiniphilus eburneus</name>
    <dbReference type="NCBI Taxonomy" id="2571148"/>
    <lineage>
        <taxon>Bacteria</taxon>
        <taxon>Pseudomonadati</taxon>
        <taxon>Pseudomonadota</taxon>
        <taxon>Betaproteobacteria</taxon>
        <taxon>Neisseriales</taxon>
        <taxon>Chitinibacteraceae</taxon>
        <taxon>Chitiniphilus</taxon>
    </lineage>
</organism>
<reference evidence="2 3" key="1">
    <citation type="submission" date="2019-04" db="EMBL/GenBank/DDBJ databases">
        <title>Chitiniphilus eburnea sp. nov., a novel chitinolytic bacterium isolated from aquaculture sludge.</title>
        <authorList>
            <person name="Sheng M."/>
        </authorList>
    </citation>
    <scope>NUCLEOTIDE SEQUENCE [LARGE SCALE GENOMIC DNA]</scope>
    <source>
        <strain evidence="2 3">HX-2-15</strain>
    </source>
</reference>
<dbReference type="PROSITE" id="PS51208">
    <property type="entry name" value="AUTOTRANSPORTER"/>
    <property type="match status" value="1"/>
</dbReference>
<dbReference type="EMBL" id="SUMF01000056">
    <property type="protein sequence ID" value="TJZ63653.1"/>
    <property type="molecule type" value="Genomic_DNA"/>
</dbReference>
<dbReference type="Pfam" id="PF03797">
    <property type="entry name" value="Autotransporter"/>
    <property type="match status" value="1"/>
</dbReference>
<dbReference type="Proteomes" id="UP000310016">
    <property type="component" value="Unassembled WGS sequence"/>
</dbReference>